<name>A0A977PXL2_9CYAN</name>
<dbReference type="AlphaFoldDB" id="A0A977PXL2"/>
<dbReference type="Pfam" id="PF05685">
    <property type="entry name" value="Uma2"/>
    <property type="match status" value="1"/>
</dbReference>
<evidence type="ECO:0000313" key="2">
    <source>
        <dbReference type="EMBL" id="UXE62904.1"/>
    </source>
</evidence>
<keyword evidence="2" id="KW-0378">Hydrolase</keyword>
<evidence type="ECO:0000259" key="1">
    <source>
        <dbReference type="Pfam" id="PF05685"/>
    </source>
</evidence>
<dbReference type="InterPro" id="IPR008538">
    <property type="entry name" value="Uma2"/>
</dbReference>
<dbReference type="InterPro" id="IPR011335">
    <property type="entry name" value="Restrct_endonuc-II-like"/>
</dbReference>
<feature type="domain" description="Putative restriction endonuclease" evidence="1">
    <location>
        <begin position="12"/>
        <end position="175"/>
    </location>
</feature>
<protein>
    <submittedName>
        <fullName evidence="2">Uma2 family endonuclease</fullName>
    </submittedName>
</protein>
<dbReference type="PANTHER" id="PTHR36558">
    <property type="entry name" value="GLR1098 PROTEIN"/>
    <property type="match status" value="1"/>
</dbReference>
<keyword evidence="2" id="KW-0255">Endonuclease</keyword>
<organism evidence="2">
    <name type="scientific">Woronichinia naegeliana WA131</name>
    <dbReference type="NCBI Taxonomy" id="2824559"/>
    <lineage>
        <taxon>Bacteria</taxon>
        <taxon>Bacillati</taxon>
        <taxon>Cyanobacteriota</taxon>
        <taxon>Cyanophyceae</taxon>
        <taxon>Synechococcales</taxon>
        <taxon>Coelosphaeriaceae</taxon>
        <taxon>Woronichinia</taxon>
    </lineage>
</organism>
<gene>
    <name evidence="2" type="ORF">KA717_09515</name>
</gene>
<accession>A0A977PXL2</accession>
<reference evidence="2" key="1">
    <citation type="submission" date="2021-04" db="EMBL/GenBank/DDBJ databases">
        <title>Genome sequence of Woronichinia naegeliana from Washington state freshwater lake bloom.</title>
        <authorList>
            <person name="Dreher T.W."/>
        </authorList>
    </citation>
    <scope>NUCLEOTIDE SEQUENCE</scope>
    <source>
        <strain evidence="2">WA131</strain>
    </source>
</reference>
<proteinExistence type="predicted"/>
<keyword evidence="2" id="KW-0540">Nuclease</keyword>
<dbReference type="PANTHER" id="PTHR36558:SF1">
    <property type="entry name" value="RESTRICTION ENDONUCLEASE DOMAIN-CONTAINING PROTEIN-RELATED"/>
    <property type="match status" value="1"/>
</dbReference>
<dbReference type="CDD" id="cd06260">
    <property type="entry name" value="DUF820-like"/>
    <property type="match status" value="1"/>
</dbReference>
<dbReference type="Gene3D" id="3.90.1570.10">
    <property type="entry name" value="tt1808, chain A"/>
    <property type="match status" value="1"/>
</dbReference>
<dbReference type="KEGG" id="wna:KA717_09515"/>
<dbReference type="InterPro" id="IPR012296">
    <property type="entry name" value="Nuclease_put_TT1808"/>
</dbReference>
<dbReference type="SUPFAM" id="SSF52980">
    <property type="entry name" value="Restriction endonuclease-like"/>
    <property type="match status" value="1"/>
</dbReference>
<dbReference type="EMBL" id="CP073041">
    <property type="protein sequence ID" value="UXE62904.1"/>
    <property type="molecule type" value="Genomic_DNA"/>
</dbReference>
<dbReference type="GO" id="GO:0004519">
    <property type="term" value="F:endonuclease activity"/>
    <property type="evidence" value="ECO:0007669"/>
    <property type="project" value="UniProtKB-KW"/>
</dbReference>
<sequence length="190" mass="22244">MITLTKKYTLREYFEQEIQSQTRHEYLDGKIMAMTGGTPTHNRIIANLLVALYTKLKNQSYAVFVTDQRLWIPERQMATYPDIMVTSEPLSYQEGRKDTLVNPVLITEVLSASTANYDREGKFAAYRTIPSFQEYLLISQERCYIEQFHKKDDNWFFKAFETPTIITLKSLQVEVEIADIYNKINFANNN</sequence>
<dbReference type="Proteomes" id="UP001065613">
    <property type="component" value="Chromosome"/>
</dbReference>